<dbReference type="InterPro" id="IPR010852">
    <property type="entry name" value="ABATE"/>
</dbReference>
<organism evidence="2 3">
    <name type="scientific">Nonomuraea mangrovi</name>
    <dbReference type="NCBI Taxonomy" id="2316207"/>
    <lineage>
        <taxon>Bacteria</taxon>
        <taxon>Bacillati</taxon>
        <taxon>Actinomycetota</taxon>
        <taxon>Actinomycetes</taxon>
        <taxon>Streptosporangiales</taxon>
        <taxon>Streptosporangiaceae</taxon>
        <taxon>Nonomuraea</taxon>
    </lineage>
</organism>
<dbReference type="PANTHER" id="PTHR35525:SF3">
    <property type="entry name" value="BLL6575 PROTEIN"/>
    <property type="match status" value="1"/>
</dbReference>
<dbReference type="Gene3D" id="1.10.3300.10">
    <property type="entry name" value="Jann2411-like domain"/>
    <property type="match status" value="1"/>
</dbReference>
<evidence type="ECO:0000313" key="2">
    <source>
        <dbReference type="EMBL" id="MFD1932920.1"/>
    </source>
</evidence>
<protein>
    <submittedName>
        <fullName evidence="2">CGNR zinc finger domain-containing protein</fullName>
    </submittedName>
</protein>
<dbReference type="InterPro" id="IPR021005">
    <property type="entry name" value="Znf_CGNR"/>
</dbReference>
<proteinExistence type="predicted"/>
<feature type="domain" description="Zinc finger CGNR" evidence="1">
    <location>
        <begin position="123"/>
        <end position="165"/>
    </location>
</feature>
<keyword evidence="3" id="KW-1185">Reference proteome</keyword>
<evidence type="ECO:0000313" key="3">
    <source>
        <dbReference type="Proteomes" id="UP001597368"/>
    </source>
</evidence>
<accession>A0ABW4SVM2</accession>
<dbReference type="InterPro" id="IPR023286">
    <property type="entry name" value="ABATE_dom_sf"/>
</dbReference>
<dbReference type="Pfam" id="PF07336">
    <property type="entry name" value="ABATE"/>
    <property type="match status" value="1"/>
</dbReference>
<sequence length="171" mass="19693">MNRPLLGEPLPLDLVDTHWVERDAWVDFLDDPADVRRWLEGHGLPAEDETARERLVEVRAAMRAVLEESDASRLNAVLDHGARRPRLRGAEPYEELVLDDPSFHAAWVVAESFVNLLRERPERVRKCANPACVLWFADVSKNGRRRWCSMEGCGNRAKVGRFNQRARDLRD</sequence>
<dbReference type="RefSeq" id="WP_379572959.1">
    <property type="nucleotide sequence ID" value="NZ_JBHUFV010000022.1"/>
</dbReference>
<dbReference type="Pfam" id="PF11706">
    <property type="entry name" value="zf-CGNR"/>
    <property type="match status" value="1"/>
</dbReference>
<name>A0ABW4SVM2_9ACTN</name>
<dbReference type="PANTHER" id="PTHR35525">
    <property type="entry name" value="BLL6575 PROTEIN"/>
    <property type="match status" value="1"/>
</dbReference>
<dbReference type="Proteomes" id="UP001597368">
    <property type="component" value="Unassembled WGS sequence"/>
</dbReference>
<dbReference type="SUPFAM" id="SSF160904">
    <property type="entry name" value="Jann2411-like"/>
    <property type="match status" value="1"/>
</dbReference>
<comment type="caution">
    <text evidence="2">The sequence shown here is derived from an EMBL/GenBank/DDBJ whole genome shotgun (WGS) entry which is preliminary data.</text>
</comment>
<dbReference type="EMBL" id="JBHUFV010000022">
    <property type="protein sequence ID" value="MFD1932920.1"/>
    <property type="molecule type" value="Genomic_DNA"/>
</dbReference>
<gene>
    <name evidence="2" type="ORF">ACFSKW_15700</name>
</gene>
<reference evidence="3" key="1">
    <citation type="journal article" date="2019" name="Int. J. Syst. Evol. Microbiol.">
        <title>The Global Catalogue of Microorganisms (GCM) 10K type strain sequencing project: providing services to taxonomists for standard genome sequencing and annotation.</title>
        <authorList>
            <consortium name="The Broad Institute Genomics Platform"/>
            <consortium name="The Broad Institute Genome Sequencing Center for Infectious Disease"/>
            <person name="Wu L."/>
            <person name="Ma J."/>
        </authorList>
    </citation>
    <scope>NUCLEOTIDE SEQUENCE [LARGE SCALE GENOMIC DNA]</scope>
    <source>
        <strain evidence="3">ICMP 6774ER</strain>
    </source>
</reference>
<evidence type="ECO:0000259" key="1">
    <source>
        <dbReference type="Pfam" id="PF11706"/>
    </source>
</evidence>